<reference evidence="4" key="1">
    <citation type="journal article" date="2014" name="Int. J. Syst. Evol. Microbiol.">
        <title>Complete genome sequence of Corynebacterium casei LMG S-19264T (=DSM 44701T), isolated from a smear-ripened cheese.</title>
        <authorList>
            <consortium name="US DOE Joint Genome Institute (JGI-PGF)"/>
            <person name="Walter F."/>
            <person name="Albersmeier A."/>
            <person name="Kalinowski J."/>
            <person name="Ruckert C."/>
        </authorList>
    </citation>
    <scope>NUCLEOTIDE SEQUENCE</scope>
    <source>
        <strain evidence="4">JCM 4125</strain>
    </source>
</reference>
<evidence type="ECO:0000313" key="4">
    <source>
        <dbReference type="EMBL" id="GGT39542.1"/>
    </source>
</evidence>
<dbReference type="PROSITE" id="PS51681">
    <property type="entry name" value="SAM_MT_NNMT_PNMT_TEMT"/>
    <property type="match status" value="1"/>
</dbReference>
<comment type="caution">
    <text evidence="4">The sequence shown here is derived from an EMBL/GenBank/DDBJ whole genome shotgun (WGS) entry which is preliminary data.</text>
</comment>
<keyword evidence="5" id="KW-1185">Reference proteome</keyword>
<dbReference type="EMBL" id="BMSA01000003">
    <property type="protein sequence ID" value="GGT39542.1"/>
    <property type="molecule type" value="Genomic_DNA"/>
</dbReference>
<name>A0A918LRF7_9ACTN</name>
<dbReference type="SUPFAM" id="SSF53335">
    <property type="entry name" value="S-adenosyl-L-methionine-dependent methyltransferases"/>
    <property type="match status" value="1"/>
</dbReference>
<evidence type="ECO:0000256" key="1">
    <source>
        <dbReference type="ARBA" id="ARBA00022603"/>
    </source>
</evidence>
<evidence type="ECO:0008006" key="6">
    <source>
        <dbReference type="Google" id="ProtNLM"/>
    </source>
</evidence>
<sequence length="188" mass="21448">MLPWCDSITLLERSAQNRRYLLGQRDGDDAHQRDGYDAHWDPFWKVLCGRKGYADLDDPRERFKKVVEDPIEGSLFELCGAKPGWDVGTMFFVAESITTSLEEFQRGVHCFMHALKPGAPFATAFMEHSQGYRVGDIEFPARDIDTNDVRTALGDFVESTVDIQRLHTSDLVRDGYTGMILARGRRKE</sequence>
<dbReference type="AlphaFoldDB" id="A0A918LRF7"/>
<keyword evidence="1" id="KW-0489">Methyltransferase</keyword>
<keyword evidence="3" id="KW-0949">S-adenosyl-L-methionine</keyword>
<dbReference type="GO" id="GO:0008168">
    <property type="term" value="F:methyltransferase activity"/>
    <property type="evidence" value="ECO:0007669"/>
    <property type="project" value="UniProtKB-KW"/>
</dbReference>
<dbReference type="GO" id="GO:0032259">
    <property type="term" value="P:methylation"/>
    <property type="evidence" value="ECO:0007669"/>
    <property type="project" value="UniProtKB-KW"/>
</dbReference>
<evidence type="ECO:0000313" key="5">
    <source>
        <dbReference type="Proteomes" id="UP000646776"/>
    </source>
</evidence>
<protein>
    <recommendedName>
        <fullName evidence="6">Methyltransferase</fullName>
    </recommendedName>
</protein>
<dbReference type="InterPro" id="IPR029063">
    <property type="entry name" value="SAM-dependent_MTases_sf"/>
</dbReference>
<gene>
    <name evidence="4" type="ORF">GCM10010226_14640</name>
</gene>
<dbReference type="Gene3D" id="3.40.50.150">
    <property type="entry name" value="Vaccinia Virus protein VP39"/>
    <property type="match status" value="1"/>
</dbReference>
<dbReference type="Proteomes" id="UP000646776">
    <property type="component" value="Unassembled WGS sequence"/>
</dbReference>
<evidence type="ECO:0000256" key="3">
    <source>
        <dbReference type="ARBA" id="ARBA00022691"/>
    </source>
</evidence>
<keyword evidence="2" id="KW-0808">Transferase</keyword>
<organism evidence="4 5">
    <name type="scientific">Streptomyces phaeofaciens</name>
    <dbReference type="NCBI Taxonomy" id="68254"/>
    <lineage>
        <taxon>Bacteria</taxon>
        <taxon>Bacillati</taxon>
        <taxon>Actinomycetota</taxon>
        <taxon>Actinomycetes</taxon>
        <taxon>Kitasatosporales</taxon>
        <taxon>Streptomycetaceae</taxon>
        <taxon>Streptomyces</taxon>
    </lineage>
</organism>
<dbReference type="InterPro" id="IPR000940">
    <property type="entry name" value="NNMT_TEMT_trans"/>
</dbReference>
<accession>A0A918LRF7</accession>
<proteinExistence type="predicted"/>
<evidence type="ECO:0000256" key="2">
    <source>
        <dbReference type="ARBA" id="ARBA00022679"/>
    </source>
</evidence>
<reference evidence="4" key="2">
    <citation type="submission" date="2020-09" db="EMBL/GenBank/DDBJ databases">
        <authorList>
            <person name="Sun Q."/>
            <person name="Ohkuma M."/>
        </authorList>
    </citation>
    <scope>NUCLEOTIDE SEQUENCE</scope>
    <source>
        <strain evidence="4">JCM 4125</strain>
    </source>
</reference>